<feature type="region of interest" description="Disordered" evidence="1">
    <location>
        <begin position="181"/>
        <end position="223"/>
    </location>
</feature>
<dbReference type="AlphaFoldDB" id="A0A9W8XIL2"/>
<dbReference type="GeneID" id="80912493"/>
<dbReference type="Proteomes" id="UP001140513">
    <property type="component" value="Unassembled WGS sequence"/>
</dbReference>
<dbReference type="EMBL" id="JAPEUX010000006">
    <property type="protein sequence ID" value="KAJ4350342.1"/>
    <property type="molecule type" value="Genomic_DNA"/>
</dbReference>
<keyword evidence="3" id="KW-1185">Reference proteome</keyword>
<sequence length="376" mass="40054">MRPLEEPKDKWKGCECIELSDESDVEYTAYSDSELEQYGTFFDQLPSSDSDKPREHPSNNPACQSDNANGPLPDQLVTDAGNKKPSELQYMMRETLCNNKCELPQGLPAASVATTKDGNDGCEIAIILPNNVEAWAYRATQSTGPQWQDCWDSFANITEKCVKNDPATGWVNGPDDYQFYQSGIRPLNGDGSKHGQLDGSNALKDATPSQPSPPTPTETIGLSPTGDGINCLSNDQGGWLWDCGDIVNKFGDDEQICTNDSKYCSTDLNNIGESYCKASGAKCDSNGSGTMKISSYCAIATSQSCSLVIADKLASFGFPGSSCITGRDIKNFIAAERSADGCGGPPDQGRIAMAFANNGAATWCLAGSKAPGICAA</sequence>
<evidence type="ECO:0000256" key="1">
    <source>
        <dbReference type="SAM" id="MobiDB-lite"/>
    </source>
</evidence>
<feature type="region of interest" description="Disordered" evidence="1">
    <location>
        <begin position="42"/>
        <end position="81"/>
    </location>
</feature>
<protein>
    <submittedName>
        <fullName evidence="2">Uncharacterized protein</fullName>
    </submittedName>
</protein>
<evidence type="ECO:0000313" key="3">
    <source>
        <dbReference type="Proteomes" id="UP001140513"/>
    </source>
</evidence>
<name>A0A9W8XIL2_9PLEO</name>
<dbReference type="OrthoDB" id="4762543at2759"/>
<comment type="caution">
    <text evidence="2">The sequence shown here is derived from an EMBL/GenBank/DDBJ whole genome shotgun (WGS) entry which is preliminary data.</text>
</comment>
<organism evidence="2 3">
    <name type="scientific">Didymosphaeria variabile</name>
    <dbReference type="NCBI Taxonomy" id="1932322"/>
    <lineage>
        <taxon>Eukaryota</taxon>
        <taxon>Fungi</taxon>
        <taxon>Dikarya</taxon>
        <taxon>Ascomycota</taxon>
        <taxon>Pezizomycotina</taxon>
        <taxon>Dothideomycetes</taxon>
        <taxon>Pleosporomycetidae</taxon>
        <taxon>Pleosporales</taxon>
        <taxon>Massarineae</taxon>
        <taxon>Didymosphaeriaceae</taxon>
        <taxon>Didymosphaeria</taxon>
    </lineage>
</organism>
<dbReference type="RefSeq" id="XP_056069272.1">
    <property type="nucleotide sequence ID" value="XM_056217716.1"/>
</dbReference>
<feature type="compositionally biased region" description="Polar residues" evidence="1">
    <location>
        <begin position="58"/>
        <end position="68"/>
    </location>
</feature>
<accession>A0A9W8XIL2</accession>
<gene>
    <name evidence="2" type="ORF">N0V89_008963</name>
</gene>
<evidence type="ECO:0000313" key="2">
    <source>
        <dbReference type="EMBL" id="KAJ4350342.1"/>
    </source>
</evidence>
<reference evidence="2" key="1">
    <citation type="submission" date="2022-10" db="EMBL/GenBank/DDBJ databases">
        <title>Tapping the CABI collections for fungal endophytes: first genome assemblies for Collariella, Neodidymelliopsis, Ascochyta clinopodiicola, Didymella pomorum, Didymosphaeria variabile, Neocosmospora piperis and Neocucurbitaria cava.</title>
        <authorList>
            <person name="Hill R."/>
        </authorList>
    </citation>
    <scope>NUCLEOTIDE SEQUENCE</scope>
    <source>
        <strain evidence="2">IMI 356815</strain>
    </source>
</reference>
<proteinExistence type="predicted"/>